<feature type="region of interest" description="Disordered" evidence="1">
    <location>
        <begin position="467"/>
        <end position="488"/>
    </location>
</feature>
<feature type="region of interest" description="Disordered" evidence="1">
    <location>
        <begin position="599"/>
        <end position="631"/>
    </location>
</feature>
<proteinExistence type="predicted"/>
<comment type="caution">
    <text evidence="2">The sequence shown here is derived from an EMBL/GenBank/DDBJ whole genome shotgun (WGS) entry which is preliminary data.</text>
</comment>
<dbReference type="Proteomes" id="UP001159363">
    <property type="component" value="Chromosome X"/>
</dbReference>
<protein>
    <submittedName>
        <fullName evidence="2">Uncharacterized protein</fullName>
    </submittedName>
</protein>
<keyword evidence="3" id="KW-1185">Reference proteome</keyword>
<feature type="compositionally biased region" description="Polar residues" evidence="1">
    <location>
        <begin position="124"/>
        <end position="133"/>
    </location>
</feature>
<dbReference type="EMBL" id="JARBHB010000004">
    <property type="protein sequence ID" value="KAJ8885892.1"/>
    <property type="molecule type" value="Genomic_DNA"/>
</dbReference>
<name>A0ABQ9HNS2_9NEOP</name>
<evidence type="ECO:0000313" key="3">
    <source>
        <dbReference type="Proteomes" id="UP001159363"/>
    </source>
</evidence>
<reference evidence="2 3" key="1">
    <citation type="submission" date="2023-02" db="EMBL/GenBank/DDBJ databases">
        <title>LHISI_Scaffold_Assembly.</title>
        <authorList>
            <person name="Stuart O.P."/>
            <person name="Cleave R."/>
            <person name="Magrath M.J.L."/>
            <person name="Mikheyev A.S."/>
        </authorList>
    </citation>
    <scope>NUCLEOTIDE SEQUENCE [LARGE SCALE GENOMIC DNA]</scope>
    <source>
        <strain evidence="2">Daus_M_001</strain>
        <tissue evidence="2">Leg muscle</tissue>
    </source>
</reference>
<organism evidence="2 3">
    <name type="scientific">Dryococelus australis</name>
    <dbReference type="NCBI Taxonomy" id="614101"/>
    <lineage>
        <taxon>Eukaryota</taxon>
        <taxon>Metazoa</taxon>
        <taxon>Ecdysozoa</taxon>
        <taxon>Arthropoda</taxon>
        <taxon>Hexapoda</taxon>
        <taxon>Insecta</taxon>
        <taxon>Pterygota</taxon>
        <taxon>Neoptera</taxon>
        <taxon>Polyneoptera</taxon>
        <taxon>Phasmatodea</taxon>
        <taxon>Verophasmatodea</taxon>
        <taxon>Anareolatae</taxon>
        <taxon>Phasmatidae</taxon>
        <taxon>Eurycanthinae</taxon>
        <taxon>Dryococelus</taxon>
    </lineage>
</organism>
<evidence type="ECO:0000256" key="1">
    <source>
        <dbReference type="SAM" id="MobiDB-lite"/>
    </source>
</evidence>
<sequence length="680" mass="75047">MDGVVPEPTNSQHSTRVLNRQALLVAKEVTTGAFSKDLLHTRLVSPPLAFKTPIITANANFSTRVTLYCTDCADVVEISLSEEIWAALNNEVLRADEGEMRREWISAGMRGRRKQDIFEKTRQPAASSGTIPTCENPGVTRLGIEPGSPWWEASRITAYLNSKFTFKKTVTGSRWSGGKLDLWSSAGIKGGGGNGSSPRTLATNGIVRHDSHMRKTGEPAGDRTQIAFVGGERVNRSNTAAPIFKESSSGESHCEQRQAALIIMRFKSSYLRGSRGENNYTLRQRARGTADRESKFISRYGNERTGVKYHRQAVWFPDSKNTGLGPRGRRVRRVVAQGGRPLTTNSAQKPGGKNHLHLGFSPPPNHHMILIHPTSTLGKARDHFSSYRDRKMTEKSGSNPRRGRSRIFAYVDGNRAGRCSWSVDFLGDLPFPPPFHSGAASFSPHFTLIGSLDLAVESLPNKSTTIGNEELSLGSSTSSRRRGKMDRRMGFRPPSAAIVISHRHQDGKAVLVVRRLFTIKRSVSQSLIICESLRRPPDKRKKNYVVKLAAEQHFLLPITASAVPYKALRLPAVGECSHDCGVEKQGTRQPTREIEGRIKHRRIERTGETGGPRKNPPTNGIVRHDSHMRKSGVTRMEIKPGGIVRHVSHMRKSGSDPGGYLTHFALVGGKQTNRSAHVAP</sequence>
<accession>A0ABQ9HNS2</accession>
<gene>
    <name evidence="2" type="ORF">PR048_012098</name>
</gene>
<evidence type="ECO:0000313" key="2">
    <source>
        <dbReference type="EMBL" id="KAJ8885892.1"/>
    </source>
</evidence>
<feature type="region of interest" description="Disordered" evidence="1">
    <location>
        <begin position="120"/>
        <end position="139"/>
    </location>
</feature>